<dbReference type="Gene3D" id="1.20.120.450">
    <property type="entry name" value="dinb family like domain"/>
    <property type="match status" value="1"/>
</dbReference>
<dbReference type="SUPFAM" id="SSF109854">
    <property type="entry name" value="DinB/YfiT-like putative metalloenzymes"/>
    <property type="match status" value="1"/>
</dbReference>
<protein>
    <recommendedName>
        <fullName evidence="1">DinB-like domain-containing protein</fullName>
    </recommendedName>
</protein>
<sequence>IPEHTGDSPMELKLFVQGCFEQNYNSMMRAVDGLTPAEMAWTPNDQCSSIAFLVWHYGRTLDRWLHTRLKGDAQVWEGGDWAERLGRAPAMEGDTGYGFTADDIKIYKAPDTTALLEYVAAVRQESIEFFDSLSDSDFDDMVVINPRGGTMALVVMCQQLLWEFNQHGGQIGYMRGEQRGLEDPGYSGGLLESLAKNA</sequence>
<proteinExistence type="predicted"/>
<evidence type="ECO:0000313" key="2">
    <source>
        <dbReference type="EMBL" id="SVE33144.1"/>
    </source>
</evidence>
<dbReference type="AlphaFoldDB" id="A0A383CLY7"/>
<dbReference type="Pfam" id="PF12867">
    <property type="entry name" value="DinB_2"/>
    <property type="match status" value="1"/>
</dbReference>
<accession>A0A383CLY7</accession>
<dbReference type="InterPro" id="IPR024775">
    <property type="entry name" value="DinB-like"/>
</dbReference>
<dbReference type="InterPro" id="IPR034660">
    <property type="entry name" value="DinB/YfiT-like"/>
</dbReference>
<reference evidence="2" key="1">
    <citation type="submission" date="2018-05" db="EMBL/GenBank/DDBJ databases">
        <authorList>
            <person name="Lanie J.A."/>
            <person name="Ng W.-L."/>
            <person name="Kazmierczak K.M."/>
            <person name="Andrzejewski T.M."/>
            <person name="Davidsen T.M."/>
            <person name="Wayne K.J."/>
            <person name="Tettelin H."/>
            <person name="Glass J.I."/>
            <person name="Rusch D."/>
            <person name="Podicherti R."/>
            <person name="Tsui H.-C.T."/>
            <person name="Winkler M.E."/>
        </authorList>
    </citation>
    <scope>NUCLEOTIDE SEQUENCE</scope>
</reference>
<feature type="non-terminal residue" evidence="2">
    <location>
        <position position="1"/>
    </location>
</feature>
<feature type="domain" description="DinB-like" evidence="1">
    <location>
        <begin position="20"/>
        <end position="171"/>
    </location>
</feature>
<name>A0A383CLY7_9ZZZZ</name>
<dbReference type="EMBL" id="UINC01209917">
    <property type="protein sequence ID" value="SVE33144.1"/>
    <property type="molecule type" value="Genomic_DNA"/>
</dbReference>
<gene>
    <name evidence="2" type="ORF">METZ01_LOCUS485998</name>
</gene>
<organism evidence="2">
    <name type="scientific">marine metagenome</name>
    <dbReference type="NCBI Taxonomy" id="408172"/>
    <lineage>
        <taxon>unclassified sequences</taxon>
        <taxon>metagenomes</taxon>
        <taxon>ecological metagenomes</taxon>
    </lineage>
</organism>
<evidence type="ECO:0000259" key="1">
    <source>
        <dbReference type="Pfam" id="PF12867"/>
    </source>
</evidence>